<keyword evidence="4 10" id="KW-0808">Transferase</keyword>
<dbReference type="GeneID" id="94550214"/>
<keyword evidence="3 10" id="KW-0328">Glycosyltransferase</keyword>
<evidence type="ECO:0000256" key="5">
    <source>
        <dbReference type="ARBA" id="ARBA00022692"/>
    </source>
</evidence>
<feature type="transmembrane region" description="Helical" evidence="8">
    <location>
        <begin position="231"/>
        <end position="248"/>
    </location>
</feature>
<feature type="transmembrane region" description="Helical" evidence="8">
    <location>
        <begin position="124"/>
        <end position="143"/>
    </location>
</feature>
<feature type="transmembrane region" description="Helical" evidence="8">
    <location>
        <begin position="155"/>
        <end position="173"/>
    </location>
</feature>
<comment type="subcellular location">
    <subcellularLocation>
        <location evidence="1">Cell membrane</location>
        <topology evidence="1">Multi-pass membrane protein</topology>
    </subcellularLocation>
</comment>
<evidence type="ECO:0000256" key="8">
    <source>
        <dbReference type="SAM" id="Phobius"/>
    </source>
</evidence>
<dbReference type="PANTHER" id="PTHR33908:SF3">
    <property type="entry name" value="UNDECAPRENYL PHOSPHATE-ALPHA-4-AMINO-4-DEOXY-L-ARABINOSE ARABINOSYL TRANSFERASE"/>
    <property type="match status" value="1"/>
</dbReference>
<evidence type="ECO:0000256" key="2">
    <source>
        <dbReference type="ARBA" id="ARBA00022475"/>
    </source>
</evidence>
<feature type="transmembrane region" description="Helical" evidence="8">
    <location>
        <begin position="317"/>
        <end position="335"/>
    </location>
</feature>
<dbReference type="AlphaFoldDB" id="A0A2U1FMR7"/>
<dbReference type="GO" id="GO:0005886">
    <property type="term" value="C:plasma membrane"/>
    <property type="evidence" value="ECO:0007669"/>
    <property type="project" value="UniProtKB-SubCell"/>
</dbReference>
<feature type="transmembrane region" description="Helical" evidence="8">
    <location>
        <begin position="341"/>
        <end position="362"/>
    </location>
</feature>
<dbReference type="PROSITE" id="PS51257">
    <property type="entry name" value="PROKAR_LIPOPROTEIN"/>
    <property type="match status" value="1"/>
</dbReference>
<reference evidence="10 11" key="1">
    <citation type="submission" date="2018-04" db="EMBL/GenBank/DDBJ databases">
        <title>Genomic Encyclopedia of Type Strains, Phase IV (KMG-IV): sequencing the most valuable type-strain genomes for metagenomic binning, comparative biology and taxonomic classification.</title>
        <authorList>
            <person name="Goeker M."/>
        </authorList>
    </citation>
    <scope>NUCLEOTIDE SEQUENCE [LARGE SCALE GENOMIC DNA]</scope>
    <source>
        <strain evidence="10 11">DSM 28520</strain>
    </source>
</reference>
<evidence type="ECO:0000256" key="4">
    <source>
        <dbReference type="ARBA" id="ARBA00022679"/>
    </source>
</evidence>
<keyword evidence="5 8" id="KW-0812">Transmembrane</keyword>
<keyword evidence="2" id="KW-1003">Cell membrane</keyword>
<proteinExistence type="predicted"/>
<evidence type="ECO:0000256" key="1">
    <source>
        <dbReference type="ARBA" id="ARBA00004651"/>
    </source>
</evidence>
<comment type="caution">
    <text evidence="10">The sequence shown here is derived from an EMBL/GenBank/DDBJ whole genome shotgun (WGS) entry which is preliminary data.</text>
</comment>
<evidence type="ECO:0000313" key="10">
    <source>
        <dbReference type="EMBL" id="PVZ13459.1"/>
    </source>
</evidence>
<dbReference type="GO" id="GO:0009103">
    <property type="term" value="P:lipopolysaccharide biosynthetic process"/>
    <property type="evidence" value="ECO:0007669"/>
    <property type="project" value="UniProtKB-ARBA"/>
</dbReference>
<evidence type="ECO:0000256" key="6">
    <source>
        <dbReference type="ARBA" id="ARBA00022989"/>
    </source>
</evidence>
<dbReference type="EMBL" id="QEKY01000003">
    <property type="protein sequence ID" value="PVZ13459.1"/>
    <property type="molecule type" value="Genomic_DNA"/>
</dbReference>
<keyword evidence="6 8" id="KW-1133">Transmembrane helix</keyword>
<dbReference type="GO" id="GO:0010041">
    <property type="term" value="P:response to iron(III) ion"/>
    <property type="evidence" value="ECO:0007669"/>
    <property type="project" value="TreeGrafter"/>
</dbReference>
<keyword evidence="11" id="KW-1185">Reference proteome</keyword>
<dbReference type="GO" id="GO:0016763">
    <property type="term" value="F:pentosyltransferase activity"/>
    <property type="evidence" value="ECO:0007669"/>
    <property type="project" value="TreeGrafter"/>
</dbReference>
<accession>A0A2U1FMR7</accession>
<protein>
    <submittedName>
        <fullName evidence="10">Dolichyl-phosphate-mannose-protein mannosyltransferase</fullName>
    </submittedName>
</protein>
<dbReference type="PANTHER" id="PTHR33908">
    <property type="entry name" value="MANNOSYLTRANSFERASE YKCB-RELATED"/>
    <property type="match status" value="1"/>
</dbReference>
<gene>
    <name evidence="10" type="ORF">C7382_103156</name>
</gene>
<dbReference type="InterPro" id="IPR050297">
    <property type="entry name" value="LipidA_mod_glycosyltrf_83"/>
</dbReference>
<dbReference type="InterPro" id="IPR038731">
    <property type="entry name" value="RgtA/B/C-like"/>
</dbReference>
<evidence type="ECO:0000313" key="11">
    <source>
        <dbReference type="Proteomes" id="UP000245462"/>
    </source>
</evidence>
<evidence type="ECO:0000256" key="3">
    <source>
        <dbReference type="ARBA" id="ARBA00022676"/>
    </source>
</evidence>
<feature type="transmembrane region" description="Helical" evidence="8">
    <location>
        <begin position="98"/>
        <end position="117"/>
    </location>
</feature>
<dbReference type="Pfam" id="PF13231">
    <property type="entry name" value="PMT_2"/>
    <property type="match status" value="1"/>
</dbReference>
<keyword evidence="7 8" id="KW-0472">Membrane</keyword>
<feature type="transmembrane region" description="Helical" evidence="8">
    <location>
        <begin position="374"/>
        <end position="394"/>
    </location>
</feature>
<feature type="domain" description="Glycosyltransferase RgtA/B/C/D-like" evidence="9">
    <location>
        <begin position="78"/>
        <end position="241"/>
    </location>
</feature>
<organism evidence="10 11">
    <name type="scientific">Porphyromonas loveana</name>
    <dbReference type="NCBI Taxonomy" id="1884669"/>
    <lineage>
        <taxon>Bacteria</taxon>
        <taxon>Pseudomonadati</taxon>
        <taxon>Bacteroidota</taxon>
        <taxon>Bacteroidia</taxon>
        <taxon>Bacteroidales</taxon>
        <taxon>Porphyromonadaceae</taxon>
        <taxon>Porphyromonas</taxon>
    </lineage>
</organism>
<sequence length="512" mass="59316">MKQKRFLEKKATFPQITMEFITIVILLLSCLPYFYRIDSLPIQLWDESRVSMNALCMYYNGDWGMTYFFDEPDMWNTKPPLLIWLQVFFMKILGPKELAIRLPSALAAVGANALLFWTARKIYGNNLSGIIAVFILVTSPLFVNIHGVRTGDYESLLLFLVCCFVVFSFFCSIEYRKGQIRQAHRYLYISSLALSLAVLTKGVQPLIIAPAVLAFVLSYGGAKRILKDKHLYFAFLLFVLIAGAWYFGREIKSAGYLQAISETELGGRFFDSDSLVNRKQAHFYLTYLWNEYPWGTAIFGGSFLFAILCRRKTSRQFALYLAFCIVFYLSILSMATTKIWWYMLPILPLMGLIIAGIGVPITHRLKKIYSPSSVSSISLFLVVLFFAIPFANIMKNIKNNEFELFYQAQDDFGNYLRRLTKTEDAQEVLTNPMILVYGEDHYSRAHLNFYLLQLQKKGVKIRYKEREELQSGDFICVAEQWVQEYVEAHYRCEMVGEEGKNMKFLRILERNE</sequence>
<evidence type="ECO:0000259" key="9">
    <source>
        <dbReference type="Pfam" id="PF13231"/>
    </source>
</evidence>
<dbReference type="RefSeq" id="WP_243405635.1">
    <property type="nucleotide sequence ID" value="NZ_QEKY01000003.1"/>
</dbReference>
<feature type="transmembrane region" description="Helical" evidence="8">
    <location>
        <begin position="12"/>
        <end position="35"/>
    </location>
</feature>
<name>A0A2U1FMR7_9PORP</name>
<evidence type="ECO:0000256" key="7">
    <source>
        <dbReference type="ARBA" id="ARBA00023136"/>
    </source>
</evidence>
<dbReference type="Proteomes" id="UP000245462">
    <property type="component" value="Unassembled WGS sequence"/>
</dbReference>